<evidence type="ECO:0000256" key="2">
    <source>
        <dbReference type="ARBA" id="ARBA00022517"/>
    </source>
</evidence>
<evidence type="ECO:0000256" key="5">
    <source>
        <dbReference type="ARBA" id="ARBA00022737"/>
    </source>
</evidence>
<dbReference type="GO" id="GO:0045943">
    <property type="term" value="P:positive regulation of transcription by RNA polymerase I"/>
    <property type="evidence" value="ECO:0007669"/>
    <property type="project" value="InterPro"/>
</dbReference>
<dbReference type="PANTHER" id="PTHR44215:SF1">
    <property type="entry name" value="WD REPEAT-CONTAINING PROTEIN 75"/>
    <property type="match status" value="1"/>
</dbReference>
<protein>
    <submittedName>
        <fullName evidence="9">Uncharacterized protein</fullName>
    </submittedName>
</protein>
<sequence>MTFGTKSPEKKLEPLSKQLATEESLPFTSFFTLLERKRQEKQVENKMDAPLEKSALAKCRTQESPAITELLHTPAHVLPPAAVLCSLFVDSLLISQKPTCTEQDNQDVDMESEKAEDDSDEDLHEDPLPSGGSCTAPRKILKHEERELRRIRRKDFTWVSVL</sequence>
<evidence type="ECO:0000256" key="3">
    <source>
        <dbReference type="ARBA" id="ARBA00022552"/>
    </source>
</evidence>
<dbReference type="EMBL" id="WNTK01001701">
    <property type="protein sequence ID" value="KAG9466947.1"/>
    <property type="molecule type" value="Genomic_DNA"/>
</dbReference>
<dbReference type="GO" id="GO:0006364">
    <property type="term" value="P:rRNA processing"/>
    <property type="evidence" value="ECO:0007669"/>
    <property type="project" value="UniProtKB-KW"/>
</dbReference>
<keyword evidence="4" id="KW-0853">WD repeat</keyword>
<gene>
    <name evidence="9" type="ORF">GDO78_015833</name>
</gene>
<comment type="subcellular location">
    <subcellularLocation>
        <location evidence="1">Nucleus</location>
        <location evidence="1">Nucleolus</location>
    </subcellularLocation>
</comment>
<evidence type="ECO:0000313" key="9">
    <source>
        <dbReference type="EMBL" id="KAG9466947.1"/>
    </source>
</evidence>
<evidence type="ECO:0000256" key="4">
    <source>
        <dbReference type="ARBA" id="ARBA00022574"/>
    </source>
</evidence>
<feature type="compositionally biased region" description="Acidic residues" evidence="8">
    <location>
        <begin position="104"/>
        <end position="124"/>
    </location>
</feature>
<dbReference type="GO" id="GO:0003723">
    <property type="term" value="F:RNA binding"/>
    <property type="evidence" value="ECO:0007669"/>
    <property type="project" value="InterPro"/>
</dbReference>
<comment type="caution">
    <text evidence="9">The sequence shown here is derived from an EMBL/GenBank/DDBJ whole genome shotgun (WGS) entry which is preliminary data.</text>
</comment>
<keyword evidence="3" id="KW-0698">rRNA processing</keyword>
<dbReference type="GO" id="GO:0032040">
    <property type="term" value="C:small-subunit processome"/>
    <property type="evidence" value="ECO:0007669"/>
    <property type="project" value="InterPro"/>
</dbReference>
<keyword evidence="5" id="KW-0677">Repeat</keyword>
<dbReference type="InterPro" id="IPR053826">
    <property type="entry name" value="WDR75"/>
</dbReference>
<evidence type="ECO:0000256" key="1">
    <source>
        <dbReference type="ARBA" id="ARBA00004604"/>
    </source>
</evidence>
<evidence type="ECO:0000313" key="10">
    <source>
        <dbReference type="Proteomes" id="UP000770717"/>
    </source>
</evidence>
<reference evidence="9" key="1">
    <citation type="thesis" date="2020" institute="ProQuest LLC" country="789 East Eisenhower Parkway, Ann Arbor, MI, USA">
        <title>Comparative Genomics and Chromosome Evolution.</title>
        <authorList>
            <person name="Mudd A.B."/>
        </authorList>
    </citation>
    <scope>NUCLEOTIDE SEQUENCE</scope>
    <source>
        <strain evidence="9">HN-11 Male</strain>
        <tissue evidence="9">Kidney and liver</tissue>
    </source>
</reference>
<keyword evidence="7" id="KW-0539">Nucleus</keyword>
<dbReference type="PANTHER" id="PTHR44215">
    <property type="entry name" value="WD REPEAT-CONTAINING PROTEIN 75"/>
    <property type="match status" value="1"/>
</dbReference>
<keyword evidence="2" id="KW-0690">Ribosome biogenesis</keyword>
<evidence type="ECO:0000256" key="8">
    <source>
        <dbReference type="SAM" id="MobiDB-lite"/>
    </source>
</evidence>
<name>A0A8J6ED66_ELECQ</name>
<feature type="region of interest" description="Disordered" evidence="8">
    <location>
        <begin position="99"/>
        <end position="139"/>
    </location>
</feature>
<evidence type="ECO:0000256" key="6">
    <source>
        <dbReference type="ARBA" id="ARBA00023163"/>
    </source>
</evidence>
<keyword evidence="6" id="KW-0804">Transcription</keyword>
<keyword evidence="10" id="KW-1185">Reference proteome</keyword>
<evidence type="ECO:0000256" key="7">
    <source>
        <dbReference type="ARBA" id="ARBA00023242"/>
    </source>
</evidence>
<organism evidence="9 10">
    <name type="scientific">Eleutherodactylus coqui</name>
    <name type="common">Puerto Rican coqui</name>
    <dbReference type="NCBI Taxonomy" id="57060"/>
    <lineage>
        <taxon>Eukaryota</taxon>
        <taxon>Metazoa</taxon>
        <taxon>Chordata</taxon>
        <taxon>Craniata</taxon>
        <taxon>Vertebrata</taxon>
        <taxon>Euteleostomi</taxon>
        <taxon>Amphibia</taxon>
        <taxon>Batrachia</taxon>
        <taxon>Anura</taxon>
        <taxon>Neobatrachia</taxon>
        <taxon>Hyloidea</taxon>
        <taxon>Eleutherodactylidae</taxon>
        <taxon>Eleutherodactylinae</taxon>
        <taxon>Eleutherodactylus</taxon>
        <taxon>Eleutherodactylus</taxon>
    </lineage>
</organism>
<accession>A0A8J6ED66</accession>
<proteinExistence type="predicted"/>
<dbReference type="OrthoDB" id="4096at2759"/>
<dbReference type="GO" id="GO:2000234">
    <property type="term" value="P:positive regulation of rRNA processing"/>
    <property type="evidence" value="ECO:0007669"/>
    <property type="project" value="TreeGrafter"/>
</dbReference>
<dbReference type="AlphaFoldDB" id="A0A8J6ED66"/>
<dbReference type="Proteomes" id="UP000770717">
    <property type="component" value="Unassembled WGS sequence"/>
</dbReference>